<feature type="binding site" evidence="6">
    <location>
        <position position="230"/>
    </location>
    <ligand>
        <name>GTP</name>
        <dbReference type="ChEBI" id="CHEBI:37565"/>
    </ligand>
</feature>
<feature type="binding site" evidence="6">
    <location>
        <begin position="173"/>
        <end position="175"/>
    </location>
    <ligand>
        <name>GTP</name>
        <dbReference type="ChEBI" id="CHEBI:37565"/>
    </ligand>
</feature>
<comment type="cofactor">
    <cofactor evidence="6">
        <name>Zn(2+)</name>
        <dbReference type="ChEBI" id="CHEBI:29105"/>
    </cofactor>
    <text evidence="6">Binds 1 zinc ion per subunit.</text>
</comment>
<evidence type="ECO:0000256" key="6">
    <source>
        <dbReference type="HAMAP-Rule" id="MF_00179"/>
    </source>
</evidence>
<dbReference type="GO" id="GO:0008686">
    <property type="term" value="F:3,4-dihydroxy-2-butanone-4-phosphate synthase activity"/>
    <property type="evidence" value="ECO:0007669"/>
    <property type="project" value="TreeGrafter"/>
</dbReference>
<name>A0A930PRN8_9MICC</name>
<dbReference type="PANTHER" id="PTHR21327:SF47">
    <property type="entry name" value="GTP CYCLOHYDROLASE II DOMAIN-CONTAINING PROTEIN"/>
    <property type="match status" value="1"/>
</dbReference>
<dbReference type="CDD" id="cd00641">
    <property type="entry name" value="GTP_cyclohydro2"/>
    <property type="match status" value="1"/>
</dbReference>
<sequence length="278" mass="29726">MSETPNTQATPGTPAELSTPAAVTLAEPGTPSADTLVESVEAQAEELSAESLRIASQLAEGYRVSPLDMVPNPSPLLVESTEEVAVPTPQGLFGLRAWRFADGAEHISARALDRDGTPVPAEDGGAPAVRIHSECATGDIFGSFRCDCGPQLENGLRIIGRTGGYLIYVRNHEGRGIGLVNKLRAYALQDAGLDTLDANLALGLDGDMRDYSQAALILQELGVNELRLVTNNPAKQEALESLGLQVTELIPDEIPARVENAHYLQTKRERMRHVLKSA</sequence>
<dbReference type="InterPro" id="IPR032677">
    <property type="entry name" value="GTP_cyclohydro_II"/>
</dbReference>
<dbReference type="GO" id="GO:0003935">
    <property type="term" value="F:GTP cyclohydrolase II activity"/>
    <property type="evidence" value="ECO:0007669"/>
    <property type="project" value="UniProtKB-UniRule"/>
</dbReference>
<feature type="binding site" evidence="6">
    <location>
        <position position="135"/>
    </location>
    <ligand>
        <name>Zn(2+)</name>
        <dbReference type="ChEBI" id="CHEBI:29105"/>
        <note>catalytic</note>
    </ligand>
</feature>
<feature type="binding site" evidence="6">
    <location>
        <position position="151"/>
    </location>
    <ligand>
        <name>GTP</name>
        <dbReference type="ChEBI" id="CHEBI:37565"/>
    </ligand>
</feature>
<dbReference type="InterPro" id="IPR036144">
    <property type="entry name" value="RibA-like_sf"/>
</dbReference>
<feature type="binding site" evidence="6">
    <location>
        <position position="146"/>
    </location>
    <ligand>
        <name>Zn(2+)</name>
        <dbReference type="ChEBI" id="CHEBI:29105"/>
        <note>catalytic</note>
    </ligand>
</feature>
<dbReference type="AlphaFoldDB" id="A0A930PRN8"/>
<keyword evidence="1 6" id="KW-0686">Riboflavin biosynthesis</keyword>
<reference evidence="8" key="1">
    <citation type="submission" date="2020-04" db="EMBL/GenBank/DDBJ databases">
        <title>Deep metagenomics examines the oral microbiome during advanced dental caries in children, revealing novel taxa and co-occurrences with host molecules.</title>
        <authorList>
            <person name="Baker J.L."/>
            <person name="Morton J.T."/>
            <person name="Dinis M."/>
            <person name="Alvarez R."/>
            <person name="Tran N.C."/>
            <person name="Knight R."/>
            <person name="Edlund A."/>
        </authorList>
    </citation>
    <scope>NUCLEOTIDE SEQUENCE</scope>
    <source>
        <strain evidence="8">JCVI_29_bin.11</strain>
    </source>
</reference>
<evidence type="ECO:0000256" key="2">
    <source>
        <dbReference type="ARBA" id="ARBA00022741"/>
    </source>
</evidence>
<feature type="binding site" evidence="6">
    <location>
        <position position="195"/>
    </location>
    <ligand>
        <name>GTP</name>
        <dbReference type="ChEBI" id="CHEBI:37565"/>
    </ligand>
</feature>
<dbReference type="PANTHER" id="PTHR21327">
    <property type="entry name" value="GTP CYCLOHYDROLASE II-RELATED"/>
    <property type="match status" value="1"/>
</dbReference>
<protein>
    <recommendedName>
        <fullName evidence="6">GTP cyclohydrolase-2</fullName>
        <ecNumber evidence="6">3.5.4.25</ecNumber>
    </recommendedName>
    <alternativeName>
        <fullName evidence="6">GTP cyclohydrolase II</fullName>
    </alternativeName>
</protein>
<comment type="catalytic activity">
    <reaction evidence="5 6">
        <text>GTP + 4 H2O = 2,5-diamino-6-hydroxy-4-(5-phosphoribosylamino)-pyrimidine + formate + 2 phosphate + 3 H(+)</text>
        <dbReference type="Rhea" id="RHEA:23704"/>
        <dbReference type="ChEBI" id="CHEBI:15377"/>
        <dbReference type="ChEBI" id="CHEBI:15378"/>
        <dbReference type="ChEBI" id="CHEBI:15740"/>
        <dbReference type="ChEBI" id="CHEBI:37565"/>
        <dbReference type="ChEBI" id="CHEBI:43474"/>
        <dbReference type="ChEBI" id="CHEBI:58614"/>
        <dbReference type="EC" id="3.5.4.25"/>
    </reaction>
</comment>
<keyword evidence="4 6" id="KW-0342">GTP-binding</keyword>
<evidence type="ECO:0000313" key="8">
    <source>
        <dbReference type="EMBL" id="MBF1659669.1"/>
    </source>
</evidence>
<comment type="function">
    <text evidence="6">Catalyzes the conversion of GTP to 2,5-diamino-6-ribosylamino-4(3H)-pyrimidinone 5'-phosphate (DARP), formate and pyrophosphate.</text>
</comment>
<dbReference type="EC" id="3.5.4.25" evidence="6"/>
<feature type="active site" description="Nucleophile" evidence="6">
    <location>
        <position position="209"/>
    </location>
</feature>
<comment type="similarity">
    <text evidence="6">Belongs to the GTP cyclohydrolase II family.</text>
</comment>
<feature type="binding site" evidence="6">
    <location>
        <begin position="130"/>
        <end position="134"/>
    </location>
    <ligand>
        <name>GTP</name>
        <dbReference type="ChEBI" id="CHEBI:37565"/>
    </ligand>
</feature>
<comment type="caution">
    <text evidence="8">The sequence shown here is derived from an EMBL/GenBank/DDBJ whole genome shotgun (WGS) entry which is preliminary data.</text>
</comment>
<evidence type="ECO:0000256" key="1">
    <source>
        <dbReference type="ARBA" id="ARBA00022619"/>
    </source>
</evidence>
<evidence type="ECO:0000256" key="4">
    <source>
        <dbReference type="ARBA" id="ARBA00023134"/>
    </source>
</evidence>
<evidence type="ECO:0000256" key="5">
    <source>
        <dbReference type="ARBA" id="ARBA00049295"/>
    </source>
</evidence>
<dbReference type="Gene3D" id="3.40.50.10990">
    <property type="entry name" value="GTP cyclohydrolase II"/>
    <property type="match status" value="1"/>
</dbReference>
<keyword evidence="6" id="KW-0479">Metal-binding</keyword>
<keyword evidence="6" id="KW-0862">Zinc</keyword>
<dbReference type="GO" id="GO:0008270">
    <property type="term" value="F:zinc ion binding"/>
    <property type="evidence" value="ECO:0007669"/>
    <property type="project" value="UniProtKB-UniRule"/>
</dbReference>
<feature type="binding site" evidence="6">
    <location>
        <position position="148"/>
    </location>
    <ligand>
        <name>Zn(2+)</name>
        <dbReference type="ChEBI" id="CHEBI:29105"/>
        <note>catalytic</note>
    </ligand>
</feature>
<dbReference type="Proteomes" id="UP000713964">
    <property type="component" value="Unassembled WGS sequence"/>
</dbReference>
<dbReference type="Pfam" id="PF00925">
    <property type="entry name" value="GTP_cyclohydro2"/>
    <property type="match status" value="1"/>
</dbReference>
<dbReference type="EMBL" id="JABZXL010000022">
    <property type="protein sequence ID" value="MBF1659669.1"/>
    <property type="molecule type" value="Genomic_DNA"/>
</dbReference>
<dbReference type="GO" id="GO:0009231">
    <property type="term" value="P:riboflavin biosynthetic process"/>
    <property type="evidence" value="ECO:0007669"/>
    <property type="project" value="UniProtKB-UniRule"/>
</dbReference>
<dbReference type="NCBIfam" id="NF001591">
    <property type="entry name" value="PRK00393.1"/>
    <property type="match status" value="1"/>
</dbReference>
<feature type="domain" description="GTP cyclohydrolase II" evidence="7">
    <location>
        <begin position="82"/>
        <end position="251"/>
    </location>
</feature>
<gene>
    <name evidence="6" type="primary">ribA</name>
    <name evidence="8" type="ORF">HXO58_07520</name>
</gene>
<organism evidence="8 9">
    <name type="scientific">Rothia mucilaginosa</name>
    <dbReference type="NCBI Taxonomy" id="43675"/>
    <lineage>
        <taxon>Bacteria</taxon>
        <taxon>Bacillati</taxon>
        <taxon>Actinomycetota</taxon>
        <taxon>Actinomycetes</taxon>
        <taxon>Micrococcales</taxon>
        <taxon>Micrococcaceae</taxon>
        <taxon>Rothia</taxon>
    </lineage>
</organism>
<evidence type="ECO:0000256" key="3">
    <source>
        <dbReference type="ARBA" id="ARBA00022801"/>
    </source>
</evidence>
<feature type="binding site" evidence="6">
    <location>
        <position position="235"/>
    </location>
    <ligand>
        <name>GTP</name>
        <dbReference type="ChEBI" id="CHEBI:37565"/>
    </ligand>
</feature>
<dbReference type="SUPFAM" id="SSF142695">
    <property type="entry name" value="RibA-like"/>
    <property type="match status" value="1"/>
</dbReference>
<dbReference type="RefSeq" id="WP_141749094.1">
    <property type="nucleotide sequence ID" value="NZ_CAJZIR010000004.1"/>
</dbReference>
<dbReference type="GO" id="GO:0005525">
    <property type="term" value="F:GTP binding"/>
    <property type="evidence" value="ECO:0007669"/>
    <property type="project" value="UniProtKB-KW"/>
</dbReference>
<accession>A0A930PRN8</accession>
<dbReference type="GO" id="GO:0005829">
    <property type="term" value="C:cytosol"/>
    <property type="evidence" value="ECO:0007669"/>
    <property type="project" value="TreeGrafter"/>
</dbReference>
<keyword evidence="3 6" id="KW-0378">Hydrolase</keyword>
<evidence type="ECO:0000313" key="9">
    <source>
        <dbReference type="Proteomes" id="UP000713964"/>
    </source>
</evidence>
<evidence type="ECO:0000259" key="7">
    <source>
        <dbReference type="Pfam" id="PF00925"/>
    </source>
</evidence>
<keyword evidence="2 6" id="KW-0547">Nucleotide-binding</keyword>
<dbReference type="InterPro" id="IPR000926">
    <property type="entry name" value="RibA"/>
</dbReference>
<comment type="pathway">
    <text evidence="6">Cofactor biosynthesis; riboflavin biosynthesis; 5-amino-6-(D-ribitylamino)uracil from GTP: step 1/4.</text>
</comment>
<dbReference type="HAMAP" id="MF_00179">
    <property type="entry name" value="RibA"/>
    <property type="match status" value="1"/>
</dbReference>
<proteinExistence type="inferred from homology"/>
<feature type="active site" description="Proton acceptor" evidence="6">
    <location>
        <position position="207"/>
    </location>
</feature>